<protein>
    <submittedName>
        <fullName evidence="11">Fur family transcriptional regulator</fullName>
    </submittedName>
</protein>
<evidence type="ECO:0000256" key="6">
    <source>
        <dbReference type="ARBA" id="ARBA00022833"/>
    </source>
</evidence>
<keyword evidence="4" id="KW-0678">Repressor</keyword>
<evidence type="ECO:0000256" key="5">
    <source>
        <dbReference type="ARBA" id="ARBA00022723"/>
    </source>
</evidence>
<dbReference type="Proteomes" id="UP001597478">
    <property type="component" value="Unassembled WGS sequence"/>
</dbReference>
<organism evidence="11 12">
    <name type="scientific">Prauserella oleivorans</name>
    <dbReference type="NCBI Taxonomy" id="1478153"/>
    <lineage>
        <taxon>Bacteria</taxon>
        <taxon>Bacillati</taxon>
        <taxon>Actinomycetota</taxon>
        <taxon>Actinomycetes</taxon>
        <taxon>Pseudonocardiales</taxon>
        <taxon>Pseudonocardiaceae</taxon>
        <taxon>Prauserella</taxon>
    </lineage>
</organism>
<dbReference type="PANTHER" id="PTHR33202">
    <property type="entry name" value="ZINC UPTAKE REGULATION PROTEIN"/>
    <property type="match status" value="1"/>
</dbReference>
<dbReference type="EMBL" id="JBHUOF010000004">
    <property type="protein sequence ID" value="MFD2798606.1"/>
    <property type="molecule type" value="Genomic_DNA"/>
</dbReference>
<sequence>MDAGSSKDAAELLRSAGLRVTGPRRRVLSWLEQHPHSTADAVWNGVGGDTGTVSRQAIYDVLRACEAAGLVRSIQPAGHPARFERRVHDNHHHLVCRNCGRTRDIDCVVGDAPCLTPNEDGGFEVEEAEIVFWGLCPSCSTAKGASAVAGE</sequence>
<dbReference type="CDD" id="cd07153">
    <property type="entry name" value="Fur_like"/>
    <property type="match status" value="1"/>
</dbReference>
<keyword evidence="5" id="KW-0479">Metal-binding</keyword>
<evidence type="ECO:0000256" key="1">
    <source>
        <dbReference type="ARBA" id="ARBA00004496"/>
    </source>
</evidence>
<dbReference type="Pfam" id="PF01475">
    <property type="entry name" value="FUR"/>
    <property type="match status" value="1"/>
</dbReference>
<dbReference type="RefSeq" id="WP_377389600.1">
    <property type="nucleotide sequence ID" value="NZ_JBHSAN010000017.1"/>
</dbReference>
<evidence type="ECO:0000256" key="4">
    <source>
        <dbReference type="ARBA" id="ARBA00022491"/>
    </source>
</evidence>
<evidence type="ECO:0000256" key="7">
    <source>
        <dbReference type="ARBA" id="ARBA00023004"/>
    </source>
</evidence>
<dbReference type="PANTHER" id="PTHR33202:SF18">
    <property type="entry name" value="TRANSCRIPTIONAL REGULATOR FURA"/>
    <property type="match status" value="1"/>
</dbReference>
<reference evidence="12" key="1">
    <citation type="journal article" date="2019" name="Int. J. Syst. Evol. Microbiol.">
        <title>The Global Catalogue of Microorganisms (GCM) 10K type strain sequencing project: providing services to taxonomists for standard genome sequencing and annotation.</title>
        <authorList>
            <consortium name="The Broad Institute Genomics Platform"/>
            <consortium name="The Broad Institute Genome Sequencing Center for Infectious Disease"/>
            <person name="Wu L."/>
            <person name="Ma J."/>
        </authorList>
    </citation>
    <scope>NUCLEOTIDE SEQUENCE [LARGE SCALE GENOMIC DNA]</scope>
    <source>
        <strain evidence="12">IBRC-M 10906</strain>
    </source>
</reference>
<keyword evidence="8" id="KW-0805">Transcription regulation</keyword>
<evidence type="ECO:0000256" key="2">
    <source>
        <dbReference type="ARBA" id="ARBA00007957"/>
    </source>
</evidence>
<dbReference type="InterPro" id="IPR002481">
    <property type="entry name" value="FUR"/>
</dbReference>
<name>A0ABW5W5V8_9PSEU</name>
<comment type="subcellular location">
    <subcellularLocation>
        <location evidence="1">Cytoplasm</location>
    </subcellularLocation>
</comment>
<dbReference type="SUPFAM" id="SSF46785">
    <property type="entry name" value="Winged helix' DNA-binding domain"/>
    <property type="match status" value="1"/>
</dbReference>
<dbReference type="InterPro" id="IPR043135">
    <property type="entry name" value="Fur_C"/>
</dbReference>
<dbReference type="Gene3D" id="3.30.1490.190">
    <property type="match status" value="1"/>
</dbReference>
<keyword evidence="9" id="KW-0238">DNA-binding</keyword>
<keyword evidence="12" id="KW-1185">Reference proteome</keyword>
<keyword evidence="3" id="KW-0963">Cytoplasm</keyword>
<comment type="similarity">
    <text evidence="2">Belongs to the Fur family.</text>
</comment>
<dbReference type="InterPro" id="IPR036390">
    <property type="entry name" value="WH_DNA-bd_sf"/>
</dbReference>
<evidence type="ECO:0000256" key="10">
    <source>
        <dbReference type="ARBA" id="ARBA00023163"/>
    </source>
</evidence>
<keyword evidence="7" id="KW-0408">Iron</keyword>
<keyword evidence="10" id="KW-0804">Transcription</keyword>
<evidence type="ECO:0000313" key="12">
    <source>
        <dbReference type="Proteomes" id="UP001597478"/>
    </source>
</evidence>
<keyword evidence="6" id="KW-0862">Zinc</keyword>
<evidence type="ECO:0000256" key="3">
    <source>
        <dbReference type="ARBA" id="ARBA00022490"/>
    </source>
</evidence>
<gene>
    <name evidence="11" type="ORF">ACFS2C_04285</name>
</gene>
<comment type="caution">
    <text evidence="11">The sequence shown here is derived from an EMBL/GenBank/DDBJ whole genome shotgun (WGS) entry which is preliminary data.</text>
</comment>
<proteinExistence type="inferred from homology"/>
<accession>A0ABW5W5V8</accession>
<evidence type="ECO:0000256" key="8">
    <source>
        <dbReference type="ARBA" id="ARBA00023015"/>
    </source>
</evidence>
<dbReference type="InterPro" id="IPR036388">
    <property type="entry name" value="WH-like_DNA-bd_sf"/>
</dbReference>
<dbReference type="Gene3D" id="1.10.10.10">
    <property type="entry name" value="Winged helix-like DNA-binding domain superfamily/Winged helix DNA-binding domain"/>
    <property type="match status" value="1"/>
</dbReference>
<evidence type="ECO:0000256" key="9">
    <source>
        <dbReference type="ARBA" id="ARBA00023125"/>
    </source>
</evidence>
<evidence type="ECO:0000313" key="11">
    <source>
        <dbReference type="EMBL" id="MFD2798606.1"/>
    </source>
</evidence>